<evidence type="ECO:0000256" key="8">
    <source>
        <dbReference type="ARBA" id="ARBA00023224"/>
    </source>
</evidence>
<dbReference type="InterPro" id="IPR000276">
    <property type="entry name" value="GPCR_Rhodpsn"/>
</dbReference>
<evidence type="ECO:0000256" key="3">
    <source>
        <dbReference type="ARBA" id="ARBA00022692"/>
    </source>
</evidence>
<name>A0A8D0L3K5_SPHPU</name>
<evidence type="ECO:0000256" key="1">
    <source>
        <dbReference type="ARBA" id="ARBA00004651"/>
    </source>
</evidence>
<feature type="transmembrane region" description="Helical" evidence="10">
    <location>
        <begin position="239"/>
        <end position="259"/>
    </location>
</feature>
<feature type="transmembrane region" description="Helical" evidence="10">
    <location>
        <begin position="69"/>
        <end position="88"/>
    </location>
</feature>
<keyword evidence="3 9" id="KW-0812">Transmembrane</keyword>
<dbReference type="PROSITE" id="PS00237">
    <property type="entry name" value="G_PROTEIN_RECEP_F1_1"/>
    <property type="match status" value="1"/>
</dbReference>
<keyword evidence="4 10" id="KW-1133">Transmembrane helix</keyword>
<sequence length="330" mass="38521">MHVHLNTVPAGGIRGPLDCPHWDLTEKSLEKYYLSTMYALEFIFGFTGNIIVVFGYIFCLNNWKSGNIYLFNLALSDFAFLCTIPMLVTSYSKGKWMYGDFWCKTNRFLLHFNLYTSIIFLTFISIDRYMLIIHPFRDHFLQKSKVAVILSVAIWIWVILELLPIILFIGPRDATPEGNCTDYASSGKPTESLIYSLILTLIAFLIPLCVMSFFYMKTRIFLKRRREHLTNADPLEKPLMLIFMAVGIFSLLFTPYHFMRNVRIASRMASWKVSPCVESIIKMVYIITRPIAFLNSVINPVFYFLMGDHFREMLMIKARHLLKRITLCQR</sequence>
<evidence type="ECO:0000256" key="5">
    <source>
        <dbReference type="ARBA" id="ARBA00023040"/>
    </source>
</evidence>
<evidence type="ECO:0000256" key="7">
    <source>
        <dbReference type="ARBA" id="ARBA00023170"/>
    </source>
</evidence>
<dbReference type="PANTHER" id="PTHR24231:SF14">
    <property type="entry name" value="SUCCINATE RECEPTOR 1"/>
    <property type="match status" value="1"/>
</dbReference>
<dbReference type="OMA" id="YYKIALF"/>
<evidence type="ECO:0000256" key="10">
    <source>
        <dbReference type="SAM" id="Phobius"/>
    </source>
</evidence>
<dbReference type="SUPFAM" id="SSF81321">
    <property type="entry name" value="Family A G protein-coupled receptor-like"/>
    <property type="match status" value="1"/>
</dbReference>
<feature type="transmembrane region" description="Helical" evidence="10">
    <location>
        <begin position="146"/>
        <end position="169"/>
    </location>
</feature>
<evidence type="ECO:0000256" key="9">
    <source>
        <dbReference type="RuleBase" id="RU000688"/>
    </source>
</evidence>
<keyword evidence="6 10" id="KW-0472">Membrane</keyword>
<keyword evidence="7 9" id="KW-0675">Receptor</keyword>
<dbReference type="GO" id="GO:0004930">
    <property type="term" value="F:G protein-coupled receptor activity"/>
    <property type="evidence" value="ECO:0007669"/>
    <property type="project" value="UniProtKB-KW"/>
</dbReference>
<feature type="domain" description="G-protein coupled receptors family 1 profile" evidence="11">
    <location>
        <begin position="48"/>
        <end position="303"/>
    </location>
</feature>
<dbReference type="PRINTS" id="PR00237">
    <property type="entry name" value="GPCRRHODOPSN"/>
</dbReference>
<reference evidence="12" key="1">
    <citation type="submission" date="2025-08" db="UniProtKB">
        <authorList>
            <consortium name="Ensembl"/>
        </authorList>
    </citation>
    <scope>IDENTIFICATION</scope>
</reference>
<dbReference type="InterPro" id="IPR017452">
    <property type="entry name" value="GPCR_Rhodpsn_7TM"/>
</dbReference>
<keyword evidence="2" id="KW-1003">Cell membrane</keyword>
<dbReference type="PRINTS" id="PR01157">
    <property type="entry name" value="P2YPURNOCPTR"/>
</dbReference>
<comment type="similarity">
    <text evidence="9">Belongs to the G-protein coupled receptor 1 family.</text>
</comment>
<evidence type="ECO:0000313" key="12">
    <source>
        <dbReference type="Ensembl" id="ENSSPUP00000006158.1"/>
    </source>
</evidence>
<evidence type="ECO:0000256" key="2">
    <source>
        <dbReference type="ARBA" id="ARBA00022475"/>
    </source>
</evidence>
<evidence type="ECO:0000256" key="4">
    <source>
        <dbReference type="ARBA" id="ARBA00022989"/>
    </source>
</evidence>
<evidence type="ECO:0000256" key="6">
    <source>
        <dbReference type="ARBA" id="ARBA00023136"/>
    </source>
</evidence>
<feature type="transmembrane region" description="Helical" evidence="10">
    <location>
        <begin position="108"/>
        <end position="126"/>
    </location>
</feature>
<dbReference type="AlphaFoldDB" id="A0A8D0L3K5"/>
<feature type="transmembrane region" description="Helical" evidence="10">
    <location>
        <begin position="193"/>
        <end position="216"/>
    </location>
</feature>
<feature type="transmembrane region" description="Helical" evidence="10">
    <location>
        <begin position="279"/>
        <end position="305"/>
    </location>
</feature>
<dbReference type="Proteomes" id="UP000694392">
    <property type="component" value="Unplaced"/>
</dbReference>
<dbReference type="Ensembl" id="ENSSPUT00000006556.1">
    <property type="protein sequence ID" value="ENSSPUP00000006158.1"/>
    <property type="gene ID" value="ENSSPUG00000004741.1"/>
</dbReference>
<protein>
    <submittedName>
        <fullName evidence="12">Succinate receptor 1</fullName>
    </submittedName>
</protein>
<dbReference type="GO" id="GO:0005886">
    <property type="term" value="C:plasma membrane"/>
    <property type="evidence" value="ECO:0007669"/>
    <property type="project" value="UniProtKB-SubCell"/>
</dbReference>
<evidence type="ECO:0000313" key="13">
    <source>
        <dbReference type="Proteomes" id="UP000694392"/>
    </source>
</evidence>
<proteinExistence type="inferred from homology"/>
<dbReference type="Gene3D" id="1.20.1070.10">
    <property type="entry name" value="Rhodopsin 7-helix transmembrane proteins"/>
    <property type="match status" value="1"/>
</dbReference>
<dbReference type="GeneTree" id="ENSGT01150000287001"/>
<dbReference type="Pfam" id="PF00001">
    <property type="entry name" value="7tm_1"/>
    <property type="match status" value="1"/>
</dbReference>
<keyword evidence="5 9" id="KW-0297">G-protein coupled receptor</keyword>
<keyword evidence="13" id="KW-1185">Reference proteome</keyword>
<evidence type="ECO:0000259" key="11">
    <source>
        <dbReference type="PROSITE" id="PS50262"/>
    </source>
</evidence>
<comment type="subcellular location">
    <subcellularLocation>
        <location evidence="1">Cell membrane</location>
        <topology evidence="1">Multi-pass membrane protein</topology>
    </subcellularLocation>
</comment>
<accession>A0A8D0L3K5</accession>
<keyword evidence="8 9" id="KW-0807">Transducer</keyword>
<gene>
    <name evidence="12" type="primary">SUCNR1</name>
</gene>
<organism evidence="12 13">
    <name type="scientific">Sphenodon punctatus</name>
    <name type="common">Tuatara</name>
    <name type="synonym">Hatteria punctata</name>
    <dbReference type="NCBI Taxonomy" id="8508"/>
    <lineage>
        <taxon>Eukaryota</taxon>
        <taxon>Metazoa</taxon>
        <taxon>Chordata</taxon>
        <taxon>Craniata</taxon>
        <taxon>Vertebrata</taxon>
        <taxon>Euteleostomi</taxon>
        <taxon>Lepidosauria</taxon>
        <taxon>Sphenodontia</taxon>
        <taxon>Sphenodontidae</taxon>
        <taxon>Sphenodon</taxon>
    </lineage>
</organism>
<reference evidence="12" key="2">
    <citation type="submission" date="2025-09" db="UniProtKB">
        <authorList>
            <consortium name="Ensembl"/>
        </authorList>
    </citation>
    <scope>IDENTIFICATION</scope>
</reference>
<dbReference type="PANTHER" id="PTHR24231">
    <property type="entry name" value="PURINOCEPTOR-RELATED G-PROTEIN COUPLED RECEPTOR"/>
    <property type="match status" value="1"/>
</dbReference>
<feature type="transmembrane region" description="Helical" evidence="10">
    <location>
        <begin position="32"/>
        <end position="57"/>
    </location>
</feature>
<dbReference type="PROSITE" id="PS50262">
    <property type="entry name" value="G_PROTEIN_RECEP_F1_2"/>
    <property type="match status" value="1"/>
</dbReference>